<organism evidence="2 3">
    <name type="scientific">Trema orientale</name>
    <name type="common">Charcoal tree</name>
    <name type="synonym">Celtis orientalis</name>
    <dbReference type="NCBI Taxonomy" id="63057"/>
    <lineage>
        <taxon>Eukaryota</taxon>
        <taxon>Viridiplantae</taxon>
        <taxon>Streptophyta</taxon>
        <taxon>Embryophyta</taxon>
        <taxon>Tracheophyta</taxon>
        <taxon>Spermatophyta</taxon>
        <taxon>Magnoliopsida</taxon>
        <taxon>eudicotyledons</taxon>
        <taxon>Gunneridae</taxon>
        <taxon>Pentapetalae</taxon>
        <taxon>rosids</taxon>
        <taxon>fabids</taxon>
        <taxon>Rosales</taxon>
        <taxon>Cannabaceae</taxon>
        <taxon>Trema</taxon>
    </lineage>
</organism>
<evidence type="ECO:0000256" key="1">
    <source>
        <dbReference type="SAM" id="SignalP"/>
    </source>
</evidence>
<proteinExistence type="predicted"/>
<keyword evidence="1" id="KW-0732">Signal</keyword>
<dbReference type="Proteomes" id="UP000237000">
    <property type="component" value="Unassembled WGS sequence"/>
</dbReference>
<feature type="chain" id="PRO_5015162186" evidence="1">
    <location>
        <begin position="17"/>
        <end position="39"/>
    </location>
</feature>
<comment type="caution">
    <text evidence="2">The sequence shown here is derived from an EMBL/GenBank/DDBJ whole genome shotgun (WGS) entry which is preliminary data.</text>
</comment>
<evidence type="ECO:0000313" key="2">
    <source>
        <dbReference type="EMBL" id="PON96012.1"/>
    </source>
</evidence>
<reference evidence="3" key="1">
    <citation type="submission" date="2016-06" db="EMBL/GenBank/DDBJ databases">
        <title>Parallel loss of symbiosis genes in relatives of nitrogen-fixing non-legume Parasponia.</title>
        <authorList>
            <person name="Van Velzen R."/>
            <person name="Holmer R."/>
            <person name="Bu F."/>
            <person name="Rutten L."/>
            <person name="Van Zeijl A."/>
            <person name="Liu W."/>
            <person name="Santuari L."/>
            <person name="Cao Q."/>
            <person name="Sharma T."/>
            <person name="Shen D."/>
            <person name="Roswanjaya Y."/>
            <person name="Wardhani T."/>
            <person name="Kalhor M.S."/>
            <person name="Jansen J."/>
            <person name="Van den Hoogen J."/>
            <person name="Gungor B."/>
            <person name="Hartog M."/>
            <person name="Hontelez J."/>
            <person name="Verver J."/>
            <person name="Yang W.-C."/>
            <person name="Schijlen E."/>
            <person name="Repin R."/>
            <person name="Schilthuizen M."/>
            <person name="Schranz E."/>
            <person name="Heidstra R."/>
            <person name="Miyata K."/>
            <person name="Fedorova E."/>
            <person name="Kohlen W."/>
            <person name="Bisseling T."/>
            <person name="Smit S."/>
            <person name="Geurts R."/>
        </authorList>
    </citation>
    <scope>NUCLEOTIDE SEQUENCE [LARGE SCALE GENOMIC DNA]</scope>
    <source>
        <strain evidence="3">cv. RG33-2</strain>
    </source>
</reference>
<protein>
    <submittedName>
        <fullName evidence="2">Uncharacterized protein</fullName>
    </submittedName>
</protein>
<dbReference type="InParanoid" id="A0A2P5FE12"/>
<gene>
    <name evidence="2" type="ORF">TorRG33x02_082600</name>
</gene>
<keyword evidence="3" id="KW-1185">Reference proteome</keyword>
<name>A0A2P5FE12_TREOI</name>
<feature type="signal peptide" evidence="1">
    <location>
        <begin position="1"/>
        <end position="16"/>
    </location>
</feature>
<sequence length="39" mass="4665">MFFLSCILFLILRLWASSPKEILTLEEVSTMFLFHFRAI</sequence>
<evidence type="ECO:0000313" key="3">
    <source>
        <dbReference type="Proteomes" id="UP000237000"/>
    </source>
</evidence>
<accession>A0A2P5FE12</accession>
<dbReference type="AlphaFoldDB" id="A0A2P5FE12"/>
<dbReference type="OrthoDB" id="10360399at2759"/>
<dbReference type="EMBL" id="JXTC01000041">
    <property type="protein sequence ID" value="PON96012.1"/>
    <property type="molecule type" value="Genomic_DNA"/>
</dbReference>